<keyword evidence="2" id="KW-1185">Reference proteome</keyword>
<accession>A0A1G8M1U2</accession>
<evidence type="ECO:0000313" key="2">
    <source>
        <dbReference type="Proteomes" id="UP000198656"/>
    </source>
</evidence>
<name>A0A1G8M1U2_9FIRM</name>
<protein>
    <submittedName>
        <fullName evidence="1">Uncharacterized protein</fullName>
    </submittedName>
</protein>
<dbReference type="AlphaFoldDB" id="A0A1G8M1U2"/>
<dbReference type="Proteomes" id="UP000198656">
    <property type="component" value="Unassembled WGS sequence"/>
</dbReference>
<dbReference type="EMBL" id="FNCP01000060">
    <property type="protein sequence ID" value="SDI61929.1"/>
    <property type="molecule type" value="Genomic_DNA"/>
</dbReference>
<dbReference type="OrthoDB" id="5150111at2"/>
<organism evidence="1 2">
    <name type="scientific">Desulfosporosinus hippei DSM 8344</name>
    <dbReference type="NCBI Taxonomy" id="1121419"/>
    <lineage>
        <taxon>Bacteria</taxon>
        <taxon>Bacillati</taxon>
        <taxon>Bacillota</taxon>
        <taxon>Clostridia</taxon>
        <taxon>Eubacteriales</taxon>
        <taxon>Desulfitobacteriaceae</taxon>
        <taxon>Desulfosporosinus</taxon>
    </lineage>
</organism>
<evidence type="ECO:0000313" key="1">
    <source>
        <dbReference type="EMBL" id="SDI61929.1"/>
    </source>
</evidence>
<reference evidence="2" key="1">
    <citation type="submission" date="2016-10" db="EMBL/GenBank/DDBJ databases">
        <authorList>
            <person name="Varghese N."/>
            <person name="Submissions S."/>
        </authorList>
    </citation>
    <scope>NUCLEOTIDE SEQUENCE [LARGE SCALE GENOMIC DNA]</scope>
    <source>
        <strain evidence="2">DSM 8344</strain>
    </source>
</reference>
<dbReference type="STRING" id="1121419.SAMN05443529_1602"/>
<sequence length="166" mass="18774">MRDLINQTRLGIRSNLYYLSLYGALALPDICGALSSANGQASGEKYKKWFDKYVGEKYEGFLDGEDCYFFRCSLLHQGSSQHPKNTYGRYIFIEPSASGGNIFHCNVLNDALNIDVRVFCEDILAGAETWLAEAEKDEQFVENFSKFMRRYENGLATYIVGLSVIS</sequence>
<proteinExistence type="predicted"/>
<dbReference type="RefSeq" id="WP_092335891.1">
    <property type="nucleotide sequence ID" value="NZ_FNCP01000060.1"/>
</dbReference>
<gene>
    <name evidence="1" type="ORF">SAMN05443529_1602</name>
</gene>